<accession>A0A2P8D7K8</accession>
<proteinExistence type="predicted"/>
<gene>
    <name evidence="3" type="ORF">B0I18_102141</name>
</gene>
<dbReference type="InterPro" id="IPR026444">
    <property type="entry name" value="Secre_tail"/>
</dbReference>
<dbReference type="Pfam" id="PF18962">
    <property type="entry name" value="Por_Secre_tail"/>
    <property type="match status" value="1"/>
</dbReference>
<reference evidence="3 4" key="1">
    <citation type="submission" date="2018-03" db="EMBL/GenBank/DDBJ databases">
        <title>Genomic Encyclopedia of Type Strains, Phase III (KMG-III): the genomes of soil and plant-associated and newly described type strains.</title>
        <authorList>
            <person name="Whitman W."/>
        </authorList>
    </citation>
    <scope>NUCLEOTIDE SEQUENCE [LARGE SCALE GENOMIC DNA]</scope>
    <source>
        <strain evidence="3 4">CGMCC 1.12700</strain>
    </source>
</reference>
<feature type="signal peptide" evidence="1">
    <location>
        <begin position="1"/>
        <end position="21"/>
    </location>
</feature>
<dbReference type="Pfam" id="PF25778">
    <property type="entry name" value="DUF7948"/>
    <property type="match status" value="1"/>
</dbReference>
<evidence type="ECO:0000256" key="1">
    <source>
        <dbReference type="SAM" id="SignalP"/>
    </source>
</evidence>
<evidence type="ECO:0000313" key="4">
    <source>
        <dbReference type="Proteomes" id="UP000240572"/>
    </source>
</evidence>
<dbReference type="InterPro" id="IPR010620">
    <property type="entry name" value="SBBP_repeat"/>
</dbReference>
<dbReference type="OrthoDB" id="1652165at2"/>
<dbReference type="Pfam" id="PF06739">
    <property type="entry name" value="SBBP"/>
    <property type="match status" value="1"/>
</dbReference>
<dbReference type="Gene3D" id="2.60.40.10">
    <property type="entry name" value="Immunoglobulins"/>
    <property type="match status" value="1"/>
</dbReference>
<evidence type="ECO:0000259" key="2">
    <source>
        <dbReference type="PROSITE" id="PS50093"/>
    </source>
</evidence>
<dbReference type="RefSeq" id="WP_106522196.1">
    <property type="nucleotide sequence ID" value="NZ_PYGD01000002.1"/>
</dbReference>
<dbReference type="NCBIfam" id="TIGR04183">
    <property type="entry name" value="Por_Secre_tail"/>
    <property type="match status" value="1"/>
</dbReference>
<name>A0A2P8D7K8_9BACT</name>
<dbReference type="InterPro" id="IPR013783">
    <property type="entry name" value="Ig-like_fold"/>
</dbReference>
<dbReference type="Pfam" id="PF18911">
    <property type="entry name" value="PKD_4"/>
    <property type="match status" value="1"/>
</dbReference>
<keyword evidence="1" id="KW-0732">Signal</keyword>
<dbReference type="SUPFAM" id="SSF63829">
    <property type="entry name" value="Calcium-dependent phosphotriesterase"/>
    <property type="match status" value="1"/>
</dbReference>
<sequence>MKSFYLIVCFLLAMHLPGARAQNHPMPYSFRENNGQITAPDGSPRTDIDFSLQAPGMSLMIGDGQMHYQFSRLEGHKGLDSLRQLRRQVTAKQEQAPRTADGKPIQRVPNVVFHRLDVELVGANRQARVVREEERAETYRYYTKDKKEPQQRTVKAFGKIIYKDIYPHIDWVLYTSGTDFKYDFVVHPGGKVSDIRLQYKGADSLALRANGDLDVHTPAAIIREQAPLAYRQESHDTVPVRFKLDKHTLGFHVAPVKGTLVIDPGVEWATYMGGAGGCGIEAIATDHQGYVYLAGGAVTDANIITSGAYQSTVSSSAFANGFLAKVDSAGNLVWGTYISGVGDGPFGMGPYTLAGDVACDGYGHVYLSGMTWCDSGIATAGSFQSTYSLNAGGFFAPILMQFTDDGQLKWSTYYGASCASVGFHAIACDRQGNVYAAGYADSSTSTTYQLISPGAWQSAFAGGIPTAGYNNDALLVKFDSSGNRLWATYYGGAYDESIHDITCDSAGNVFLTGATSSPDNIATPGTFQPVPDPGTVYPSVNQERGGFVAKFSASGQRVWGTYINALGRGICINRYGQLYVSGRVNSTSDTMIAGSGAYLGLGLSERNDFLMRFDQANGQRVWGTYYGGEFQAGSNEGNVSCDNNGNVFLSGPTNSRGAPGSAYVMATPGSHQDTLNAPPGLWYPQSDVYIAMFDSTGRRKWGTYYGGSEAEYVGKTVVDYSSGAIYLCGSTGSASAIATPGVFQPALDVSMGPGSAQGFLVRFLPLDIAIDSITRPLYDTLCAGNLPLSVRVSNRGKLAKTDPLIITYTCAGPVNGSATQSFSASLAPGATQVYNLGTLDMTLPGVYDLAVYLHYTSDDNDFDNDTLHIRKFVVTPPSAAISSYFTGNTYYFSNYDNQPGNTYLWDLGDGTGSDQATVVHTYPDKDSSYLVVLTVSNACGSSTDSVRIQTDGSGNGTGIGNIDLERFVDVYPNPAQSFAKVTAAPGLSLLAIELVQAQGIVKRFEVHNPERNRINLEALPPGLYLLRITTAKGIIHKKLVLIK</sequence>
<organism evidence="3 4">
    <name type="scientific">Taibaiella chishuiensis</name>
    <dbReference type="NCBI Taxonomy" id="1434707"/>
    <lineage>
        <taxon>Bacteria</taxon>
        <taxon>Pseudomonadati</taxon>
        <taxon>Bacteroidota</taxon>
        <taxon>Chitinophagia</taxon>
        <taxon>Chitinophagales</taxon>
        <taxon>Chitinophagaceae</taxon>
        <taxon>Taibaiella</taxon>
    </lineage>
</organism>
<comment type="caution">
    <text evidence="3">The sequence shown here is derived from an EMBL/GenBank/DDBJ whole genome shotgun (WGS) entry which is preliminary data.</text>
</comment>
<feature type="domain" description="PKD" evidence="2">
    <location>
        <begin position="899"/>
        <end position="955"/>
    </location>
</feature>
<dbReference type="InterPro" id="IPR000601">
    <property type="entry name" value="PKD_dom"/>
</dbReference>
<dbReference type="EMBL" id="PYGD01000002">
    <property type="protein sequence ID" value="PSK93171.1"/>
    <property type="molecule type" value="Genomic_DNA"/>
</dbReference>
<dbReference type="InterPro" id="IPR035986">
    <property type="entry name" value="PKD_dom_sf"/>
</dbReference>
<dbReference type="Proteomes" id="UP000240572">
    <property type="component" value="Unassembled WGS sequence"/>
</dbReference>
<protein>
    <submittedName>
        <fullName evidence="3">Putative secreted protein (Por secretion system target)</fullName>
    </submittedName>
</protein>
<dbReference type="InterPro" id="IPR057708">
    <property type="entry name" value="DUF7948"/>
</dbReference>
<evidence type="ECO:0000313" key="3">
    <source>
        <dbReference type="EMBL" id="PSK93171.1"/>
    </source>
</evidence>
<dbReference type="CDD" id="cd00146">
    <property type="entry name" value="PKD"/>
    <property type="match status" value="1"/>
</dbReference>
<dbReference type="SUPFAM" id="SSF49299">
    <property type="entry name" value="PKD domain"/>
    <property type="match status" value="1"/>
</dbReference>
<dbReference type="AlphaFoldDB" id="A0A2P8D7K8"/>
<keyword evidence="4" id="KW-1185">Reference proteome</keyword>
<dbReference type="PROSITE" id="PS50093">
    <property type="entry name" value="PKD"/>
    <property type="match status" value="1"/>
</dbReference>
<dbReference type="InterPro" id="IPR052918">
    <property type="entry name" value="Motility_Chemotaxis_Reg"/>
</dbReference>
<dbReference type="PANTHER" id="PTHR35580:SF1">
    <property type="entry name" value="PHYTASE-LIKE DOMAIN-CONTAINING PROTEIN"/>
    <property type="match status" value="1"/>
</dbReference>
<feature type="chain" id="PRO_5015167544" evidence="1">
    <location>
        <begin position="22"/>
        <end position="1043"/>
    </location>
</feature>
<dbReference type="PANTHER" id="PTHR35580">
    <property type="entry name" value="CELL SURFACE GLYCOPROTEIN (S-LAYER PROTEIN)-LIKE PROTEIN"/>
    <property type="match status" value="1"/>
</dbReference>